<reference evidence="1 2" key="1">
    <citation type="journal article" date="2019" name="Commun. Biol.">
        <title>The bagworm genome reveals a unique fibroin gene that provides high tensile strength.</title>
        <authorList>
            <person name="Kono N."/>
            <person name="Nakamura H."/>
            <person name="Ohtoshi R."/>
            <person name="Tomita M."/>
            <person name="Numata K."/>
            <person name="Arakawa K."/>
        </authorList>
    </citation>
    <scope>NUCLEOTIDE SEQUENCE [LARGE SCALE GENOMIC DNA]</scope>
</reference>
<accession>A0A4C1VZ71</accession>
<name>A0A4C1VZ71_EUMVA</name>
<evidence type="ECO:0000313" key="2">
    <source>
        <dbReference type="Proteomes" id="UP000299102"/>
    </source>
</evidence>
<keyword evidence="2" id="KW-1185">Reference proteome</keyword>
<protein>
    <submittedName>
        <fullName evidence="1">Uncharacterized protein</fullName>
    </submittedName>
</protein>
<dbReference type="AlphaFoldDB" id="A0A4C1VZ71"/>
<gene>
    <name evidence="1" type="ORF">EVAR_31231_1</name>
</gene>
<proteinExistence type="predicted"/>
<comment type="caution">
    <text evidence="1">The sequence shown here is derived from an EMBL/GenBank/DDBJ whole genome shotgun (WGS) entry which is preliminary data.</text>
</comment>
<dbReference type="EMBL" id="BGZK01000451">
    <property type="protein sequence ID" value="GBP44338.1"/>
    <property type="molecule type" value="Genomic_DNA"/>
</dbReference>
<sequence length="156" mass="17520">MIMCVFMETLSLQKCFDERFLPSKKHNARNSAAVKLVTKASQWRKLGARGRRRKGRGALNLRQVSHVLLNGTSLGQLNGKSFSIEAFGRRSLYGKPYKQTLGNDSINRIKRIVHYARGPPASPSGTRAKKRLEEAYSRLTAHAGKLHPKTWTSPFA</sequence>
<organism evidence="1 2">
    <name type="scientific">Eumeta variegata</name>
    <name type="common">Bagworm moth</name>
    <name type="synonym">Eumeta japonica</name>
    <dbReference type="NCBI Taxonomy" id="151549"/>
    <lineage>
        <taxon>Eukaryota</taxon>
        <taxon>Metazoa</taxon>
        <taxon>Ecdysozoa</taxon>
        <taxon>Arthropoda</taxon>
        <taxon>Hexapoda</taxon>
        <taxon>Insecta</taxon>
        <taxon>Pterygota</taxon>
        <taxon>Neoptera</taxon>
        <taxon>Endopterygota</taxon>
        <taxon>Lepidoptera</taxon>
        <taxon>Glossata</taxon>
        <taxon>Ditrysia</taxon>
        <taxon>Tineoidea</taxon>
        <taxon>Psychidae</taxon>
        <taxon>Oiketicinae</taxon>
        <taxon>Eumeta</taxon>
    </lineage>
</organism>
<dbReference type="Proteomes" id="UP000299102">
    <property type="component" value="Unassembled WGS sequence"/>
</dbReference>
<evidence type="ECO:0000313" key="1">
    <source>
        <dbReference type="EMBL" id="GBP44338.1"/>
    </source>
</evidence>